<evidence type="ECO:0000256" key="1">
    <source>
        <dbReference type="ARBA" id="ARBA00007528"/>
    </source>
</evidence>
<dbReference type="GO" id="GO:0042124">
    <property type="term" value="F:1,3-beta-glucanosyltransferase activity"/>
    <property type="evidence" value="ECO:0007669"/>
    <property type="project" value="TreeGrafter"/>
</dbReference>
<evidence type="ECO:0008006" key="9">
    <source>
        <dbReference type="Google" id="ProtNLM"/>
    </source>
</evidence>
<dbReference type="OrthoDB" id="421038at2759"/>
<dbReference type="Pfam" id="PF03198">
    <property type="entry name" value="Glyco_hydro_72"/>
    <property type="match status" value="1"/>
</dbReference>
<comment type="similarity">
    <text evidence="1">Belongs to the glycosyl hydrolase 72 family.</text>
</comment>
<dbReference type="EMBL" id="BDSP01000152">
    <property type="protein sequence ID" value="GAX20737.1"/>
    <property type="molecule type" value="Genomic_DNA"/>
</dbReference>
<protein>
    <recommendedName>
        <fullName evidence="9">Glycoside hydrolase family 5 domain-containing protein</fullName>
    </recommendedName>
</protein>
<feature type="compositionally biased region" description="Low complexity" evidence="5">
    <location>
        <begin position="468"/>
        <end position="494"/>
    </location>
</feature>
<dbReference type="GO" id="GO:0034411">
    <property type="term" value="P:cell wall (1-&gt;3)-beta-D-glucan biosynthetic process"/>
    <property type="evidence" value="ECO:0007669"/>
    <property type="project" value="TreeGrafter"/>
</dbReference>
<comment type="caution">
    <text evidence="7">The sequence shown here is derived from an EMBL/GenBank/DDBJ whole genome shotgun (WGS) entry which is preliminary data.</text>
</comment>
<keyword evidence="2 6" id="KW-0732">Signal</keyword>
<sequence>MTRLKLACWWLCALSSFSYSLGNRLPPLEFLGNQFFSSETGESVRLKGVAYYPRPNAGELNVNGVDFFHEDYRELWERDIAWMKKLGINAVRIYAVDTSKDHDGFMCAMQEAGIYVLVGLSATCDGCSITMDPAPACYSPSLKVRGMQVINHFSKYENVLGFDATNEVHLNSNVSDTGPCQRKFLSDMKTFIADCDAMPRKVPVGLSFADRDRTLLIDYYNCEEQRGDTAVPDWFGLNIYLDCNPDHLYVNESKAFPVLLSDFENYSLPVLLTEFGCNGPQFPTIDGFEGQRNWRAAKWLHEGEYQEAFVGTFAFEFSTEAIWANRTGGYYPFQVYSDGDHGIGYYQPELCDHIDVPCEYVMKPQFDLLKEQYAATPNSGAFQRATFIPKSTARTVCPPGIAPVSSFVWPSDDEAGPYCWDQSVDPCGTKPGGDNGVGAPTGTPTSGRPPAETPPTGPSPTGRPPAGSPTSGTSPSGTPSLGTTPTSTLPSDGGSVVSSYGSRIMLAYHSLAITMGLLQCLV</sequence>
<organism evidence="7 8">
    <name type="scientific">Fistulifera solaris</name>
    <name type="common">Oleaginous diatom</name>
    <dbReference type="NCBI Taxonomy" id="1519565"/>
    <lineage>
        <taxon>Eukaryota</taxon>
        <taxon>Sar</taxon>
        <taxon>Stramenopiles</taxon>
        <taxon>Ochrophyta</taxon>
        <taxon>Bacillariophyta</taxon>
        <taxon>Bacillariophyceae</taxon>
        <taxon>Bacillariophycidae</taxon>
        <taxon>Naviculales</taxon>
        <taxon>Naviculaceae</taxon>
        <taxon>Fistulifera</taxon>
    </lineage>
</organism>
<reference evidence="7 8" key="1">
    <citation type="journal article" date="2015" name="Plant Cell">
        <title>Oil accumulation by the oleaginous diatom Fistulifera solaris as revealed by the genome and transcriptome.</title>
        <authorList>
            <person name="Tanaka T."/>
            <person name="Maeda Y."/>
            <person name="Veluchamy A."/>
            <person name="Tanaka M."/>
            <person name="Abida H."/>
            <person name="Marechal E."/>
            <person name="Bowler C."/>
            <person name="Muto M."/>
            <person name="Sunaga Y."/>
            <person name="Tanaka M."/>
            <person name="Yoshino T."/>
            <person name="Taniguchi T."/>
            <person name="Fukuda Y."/>
            <person name="Nemoto M."/>
            <person name="Matsumoto M."/>
            <person name="Wong P.S."/>
            <person name="Aburatani S."/>
            <person name="Fujibuchi W."/>
        </authorList>
    </citation>
    <scope>NUCLEOTIDE SEQUENCE [LARGE SCALE GENOMIC DNA]</scope>
    <source>
        <strain evidence="7 8">JPCC DA0580</strain>
    </source>
</reference>
<evidence type="ECO:0000256" key="3">
    <source>
        <dbReference type="ARBA" id="ARBA00023157"/>
    </source>
</evidence>
<dbReference type="GO" id="GO:0005886">
    <property type="term" value="C:plasma membrane"/>
    <property type="evidence" value="ECO:0007669"/>
    <property type="project" value="TreeGrafter"/>
</dbReference>
<name>A0A1Z5K3B3_FISSO</name>
<dbReference type="Proteomes" id="UP000198406">
    <property type="component" value="Unassembled WGS sequence"/>
</dbReference>
<gene>
    <name evidence="7" type="ORF">FisN_7Hh047</name>
</gene>
<evidence type="ECO:0000256" key="6">
    <source>
        <dbReference type="SAM" id="SignalP"/>
    </source>
</evidence>
<evidence type="ECO:0000256" key="2">
    <source>
        <dbReference type="ARBA" id="ARBA00022729"/>
    </source>
</evidence>
<evidence type="ECO:0000313" key="7">
    <source>
        <dbReference type="EMBL" id="GAX20737.1"/>
    </source>
</evidence>
<keyword evidence="3" id="KW-1015">Disulfide bond</keyword>
<feature type="chain" id="PRO_5012396585" description="Glycoside hydrolase family 5 domain-containing protein" evidence="6">
    <location>
        <begin position="23"/>
        <end position="522"/>
    </location>
</feature>
<dbReference type="InterPro" id="IPR004886">
    <property type="entry name" value="Glucanosyltransferase"/>
</dbReference>
<feature type="region of interest" description="Disordered" evidence="5">
    <location>
        <begin position="426"/>
        <end position="494"/>
    </location>
</feature>
<dbReference type="InParanoid" id="A0A1Z5K3B3"/>
<dbReference type="PANTHER" id="PTHR31468:SF2">
    <property type="entry name" value="1,3-BETA-GLUCANOSYLTRANSFERASE GAS1"/>
    <property type="match status" value="1"/>
</dbReference>
<dbReference type="Gene3D" id="3.20.20.80">
    <property type="entry name" value="Glycosidases"/>
    <property type="match status" value="1"/>
</dbReference>
<keyword evidence="8" id="KW-1185">Reference proteome</keyword>
<feature type="compositionally biased region" description="Pro residues" evidence="5">
    <location>
        <begin position="451"/>
        <end position="467"/>
    </location>
</feature>
<keyword evidence="4" id="KW-0325">Glycoprotein</keyword>
<evidence type="ECO:0000256" key="5">
    <source>
        <dbReference type="SAM" id="MobiDB-lite"/>
    </source>
</evidence>
<dbReference type="PANTHER" id="PTHR31468">
    <property type="entry name" value="1,3-BETA-GLUCANOSYLTRANSFERASE GAS1"/>
    <property type="match status" value="1"/>
</dbReference>
<dbReference type="AlphaFoldDB" id="A0A1Z5K3B3"/>
<accession>A0A1Z5K3B3</accession>
<evidence type="ECO:0000256" key="4">
    <source>
        <dbReference type="ARBA" id="ARBA00023180"/>
    </source>
</evidence>
<dbReference type="SUPFAM" id="SSF51445">
    <property type="entry name" value="(Trans)glycosidases"/>
    <property type="match status" value="1"/>
</dbReference>
<feature type="signal peptide" evidence="6">
    <location>
        <begin position="1"/>
        <end position="22"/>
    </location>
</feature>
<evidence type="ECO:0000313" key="8">
    <source>
        <dbReference type="Proteomes" id="UP000198406"/>
    </source>
</evidence>
<proteinExistence type="inferred from homology"/>
<dbReference type="InterPro" id="IPR017853">
    <property type="entry name" value="GH"/>
</dbReference>